<comment type="caution">
    <text evidence="2">The sequence shown here is derived from an EMBL/GenBank/DDBJ whole genome shotgun (WGS) entry which is preliminary data.</text>
</comment>
<accession>A0AA38MWB1</accession>
<keyword evidence="1" id="KW-0732">Signal</keyword>
<proteinExistence type="predicted"/>
<reference evidence="2" key="2">
    <citation type="journal article" date="2023" name="Proc. Natl. Acad. Sci. U.S.A.">
        <title>A global phylogenomic analysis of the shiitake genus Lentinula.</title>
        <authorList>
            <person name="Sierra-Patev S."/>
            <person name="Min B."/>
            <person name="Naranjo-Ortiz M."/>
            <person name="Looney B."/>
            <person name="Konkel Z."/>
            <person name="Slot J.C."/>
            <person name="Sakamoto Y."/>
            <person name="Steenwyk J.L."/>
            <person name="Rokas A."/>
            <person name="Carro J."/>
            <person name="Camarero S."/>
            <person name="Ferreira P."/>
            <person name="Molpeceres G."/>
            <person name="Ruiz-Duenas F.J."/>
            <person name="Serrano A."/>
            <person name="Henrissat B."/>
            <person name="Drula E."/>
            <person name="Hughes K.W."/>
            <person name="Mata J.L."/>
            <person name="Ishikawa N.K."/>
            <person name="Vargas-Isla R."/>
            <person name="Ushijima S."/>
            <person name="Smith C.A."/>
            <person name="Donoghue J."/>
            <person name="Ahrendt S."/>
            <person name="Andreopoulos W."/>
            <person name="He G."/>
            <person name="LaButti K."/>
            <person name="Lipzen A."/>
            <person name="Ng V."/>
            <person name="Riley R."/>
            <person name="Sandor L."/>
            <person name="Barry K."/>
            <person name="Martinez A.T."/>
            <person name="Xiao Y."/>
            <person name="Gibbons J.G."/>
            <person name="Terashima K."/>
            <person name="Grigoriev I.V."/>
            <person name="Hibbett D."/>
        </authorList>
    </citation>
    <scope>NUCLEOTIDE SEQUENCE</scope>
    <source>
        <strain evidence="2">ET3784</strain>
    </source>
</reference>
<feature type="chain" id="PRO_5041238713" description="Secreted protein" evidence="1">
    <location>
        <begin position="22"/>
        <end position="86"/>
    </location>
</feature>
<organism evidence="2 3">
    <name type="scientific">Lentinula guzmanii</name>
    <dbReference type="NCBI Taxonomy" id="2804957"/>
    <lineage>
        <taxon>Eukaryota</taxon>
        <taxon>Fungi</taxon>
        <taxon>Dikarya</taxon>
        <taxon>Basidiomycota</taxon>
        <taxon>Agaricomycotina</taxon>
        <taxon>Agaricomycetes</taxon>
        <taxon>Agaricomycetidae</taxon>
        <taxon>Agaricales</taxon>
        <taxon>Marasmiineae</taxon>
        <taxon>Omphalotaceae</taxon>
        <taxon>Lentinula</taxon>
    </lineage>
</organism>
<evidence type="ECO:0008006" key="4">
    <source>
        <dbReference type="Google" id="ProtNLM"/>
    </source>
</evidence>
<dbReference type="Proteomes" id="UP001176059">
    <property type="component" value="Unassembled WGS sequence"/>
</dbReference>
<protein>
    <recommendedName>
        <fullName evidence="4">Secreted protein</fullName>
    </recommendedName>
</protein>
<feature type="signal peptide" evidence="1">
    <location>
        <begin position="1"/>
        <end position="21"/>
    </location>
</feature>
<evidence type="ECO:0000313" key="3">
    <source>
        <dbReference type="Proteomes" id="UP001176059"/>
    </source>
</evidence>
<evidence type="ECO:0000256" key="1">
    <source>
        <dbReference type="SAM" id="SignalP"/>
    </source>
</evidence>
<reference evidence="2" key="1">
    <citation type="submission" date="2022-08" db="EMBL/GenBank/DDBJ databases">
        <authorList>
            <consortium name="DOE Joint Genome Institute"/>
            <person name="Min B."/>
            <person name="Sierra-Patev S."/>
            <person name="Naranjo-Ortiz M."/>
            <person name="Looney B."/>
            <person name="Konkel Z."/>
            <person name="Slot J.C."/>
            <person name="Sakamoto Y."/>
            <person name="Steenwyk J.L."/>
            <person name="Rokas A."/>
            <person name="Carro J."/>
            <person name="Camarero S."/>
            <person name="Ferreira P."/>
            <person name="Molpeceres G."/>
            <person name="Ruiz-duenas F.J."/>
            <person name="Serrano A."/>
            <person name="Henrissat B."/>
            <person name="Drula E."/>
            <person name="Hughes K.W."/>
            <person name="Mata J.L."/>
            <person name="Ishikawa N.K."/>
            <person name="Vargas-Isla R."/>
            <person name="Ushijima S."/>
            <person name="Smith C.A."/>
            <person name="Ahrendt S."/>
            <person name="Andreopoulos W."/>
            <person name="He G."/>
            <person name="LaButti K."/>
            <person name="Lipzen A."/>
            <person name="Ng V."/>
            <person name="Riley R."/>
            <person name="Sandor L."/>
            <person name="Barry K."/>
            <person name="Martinez A.T."/>
            <person name="Xiao Y."/>
            <person name="Gibbons J.G."/>
            <person name="Terashima K."/>
            <person name="Hibbett D.S."/>
            <person name="Grigoriev I.V."/>
        </authorList>
    </citation>
    <scope>NUCLEOTIDE SEQUENCE</scope>
    <source>
        <strain evidence="2">ET3784</strain>
    </source>
</reference>
<name>A0AA38MWB1_9AGAR</name>
<sequence>MKDQGSPNALWLVSFFLGSSSFQLLCSQLEACTYWPNFLASHSDADFHCINHNIFVLIDGRLSLFEYCTSLGLAGEWFTASPADGT</sequence>
<gene>
    <name evidence="2" type="ORF">DFJ43DRAFT_1099049</name>
</gene>
<evidence type="ECO:0000313" key="2">
    <source>
        <dbReference type="EMBL" id="KAJ3717628.1"/>
    </source>
</evidence>
<keyword evidence="3" id="KW-1185">Reference proteome</keyword>
<dbReference type="EMBL" id="JANVFO010000072">
    <property type="protein sequence ID" value="KAJ3717628.1"/>
    <property type="molecule type" value="Genomic_DNA"/>
</dbReference>
<dbReference type="AlphaFoldDB" id="A0AA38MWB1"/>